<proteinExistence type="predicted"/>
<evidence type="ECO:0000256" key="1">
    <source>
        <dbReference type="SAM" id="MobiDB-lite"/>
    </source>
</evidence>
<protein>
    <submittedName>
        <fullName evidence="2">Uncharacterized protein</fullName>
    </submittedName>
</protein>
<comment type="caution">
    <text evidence="2">The sequence shown here is derived from an EMBL/GenBank/DDBJ whole genome shotgun (WGS) entry which is preliminary data.</text>
</comment>
<feature type="region of interest" description="Disordered" evidence="1">
    <location>
        <begin position="461"/>
        <end position="488"/>
    </location>
</feature>
<feature type="region of interest" description="Disordered" evidence="1">
    <location>
        <begin position="334"/>
        <end position="392"/>
    </location>
</feature>
<sequence length="488" mass="53564">MIKGLDHLSYKQRLRELGLFSLETRRLQGTLSIGQTLEQVAQSGCGVSIFGDIQNPTGCSPEQAVLTASALTRVQIHLSHFNLSSLIHLLVVLMFFSGPTLGYSMNQLLDGDQGVSVGAILLPVHRCGSNQHLLLFSPQQPHNRRVLRETRQGGQLFNFLRLQGRYTKSPPVPFWVLEIPSPEVACAKDARSLWASHNGVLLPLIPSWAHFSLQYRFSFNRKGREESTLSSACRTYIREDTGGEMAQEFPSLCVLSGRSTKSYLSCTQEEGLPKALIPTTSSRGLQEDIDRSQASSETGKRQARDPLLPAGKGSQGEIHSRCLAAEKMVLRGHTSHSFSGREPTGSPLPQPGNAPPLALTQQDQPRNYHSHSLGKEGKLYSPHESDVEEQRTEPVALLGSEQEGGQGFYSEQSVVHQVQPRGLQVQAAILLELPRKARQRSTTLFTMLQGVVSSQGLTLSHEAKKQDIGQSRDQGNGSLITEPALQQS</sequence>
<feature type="compositionally biased region" description="Polar residues" evidence="1">
    <location>
        <begin position="468"/>
        <end position="488"/>
    </location>
</feature>
<gene>
    <name evidence="2" type="ORF">QYF61_003839</name>
</gene>
<feature type="region of interest" description="Disordered" evidence="1">
    <location>
        <begin position="275"/>
        <end position="316"/>
    </location>
</feature>
<keyword evidence="3" id="KW-1185">Reference proteome</keyword>
<reference evidence="2 3" key="1">
    <citation type="journal article" date="2023" name="J. Hered.">
        <title>Chromosome-level genome of the wood stork (Mycteria americana) provides insight into avian chromosome evolution.</title>
        <authorList>
            <person name="Flamio R. Jr."/>
            <person name="Ramstad K.M."/>
        </authorList>
    </citation>
    <scope>NUCLEOTIDE SEQUENCE [LARGE SCALE GENOMIC DNA]</scope>
    <source>
        <strain evidence="2">JAX WOST 10</strain>
    </source>
</reference>
<evidence type="ECO:0000313" key="3">
    <source>
        <dbReference type="Proteomes" id="UP001333110"/>
    </source>
</evidence>
<feature type="compositionally biased region" description="Basic and acidic residues" evidence="1">
    <location>
        <begin position="373"/>
        <end position="392"/>
    </location>
</feature>
<dbReference type="Proteomes" id="UP001333110">
    <property type="component" value="Unassembled WGS sequence"/>
</dbReference>
<evidence type="ECO:0000313" key="2">
    <source>
        <dbReference type="EMBL" id="KAK4826018.1"/>
    </source>
</evidence>
<dbReference type="AlphaFoldDB" id="A0AAN7NDU6"/>
<name>A0AAN7NDU6_MYCAM</name>
<accession>A0AAN7NDU6</accession>
<dbReference type="EMBL" id="JAUNZN010000002">
    <property type="protein sequence ID" value="KAK4826018.1"/>
    <property type="molecule type" value="Genomic_DNA"/>
</dbReference>
<organism evidence="2 3">
    <name type="scientific">Mycteria americana</name>
    <name type="common">Wood stork</name>
    <dbReference type="NCBI Taxonomy" id="33587"/>
    <lineage>
        <taxon>Eukaryota</taxon>
        <taxon>Metazoa</taxon>
        <taxon>Chordata</taxon>
        <taxon>Craniata</taxon>
        <taxon>Vertebrata</taxon>
        <taxon>Euteleostomi</taxon>
        <taxon>Archelosauria</taxon>
        <taxon>Archosauria</taxon>
        <taxon>Dinosauria</taxon>
        <taxon>Saurischia</taxon>
        <taxon>Theropoda</taxon>
        <taxon>Coelurosauria</taxon>
        <taxon>Aves</taxon>
        <taxon>Neognathae</taxon>
        <taxon>Neoaves</taxon>
        <taxon>Aequornithes</taxon>
        <taxon>Ciconiiformes</taxon>
        <taxon>Ciconiidae</taxon>
        <taxon>Mycteria</taxon>
    </lineage>
</organism>